<sequence>MTNSRNLLGSAYLKQETIGPGDFKYRVVSCSLLEGTDLNMTADDGEQQKPVRIYTLEANHSIFKVTWTLNLLLQALDPNGFRLFAMLSDLTRGLNTTAEDGQRPRPVRIYTLEPDHSIFQVTYIPCCKSVDPNEFRLFAMLSDLTRALNTTAEDGQRPRPVRIYTLEADHSIFQVIWTLNLLLQAPDPNGFRVFVITEIIYRIC</sequence>
<comment type="caution">
    <text evidence="1">The sequence shown here is derived from an EMBL/GenBank/DDBJ whole genome shotgun (WGS) entry which is preliminary data.</text>
</comment>
<proteinExistence type="predicted"/>
<gene>
    <name evidence="1" type="ORF">AAG570_004968</name>
</gene>
<dbReference type="EMBL" id="JBFDAA010000017">
    <property type="protein sequence ID" value="KAL1116496.1"/>
    <property type="molecule type" value="Genomic_DNA"/>
</dbReference>
<evidence type="ECO:0000313" key="2">
    <source>
        <dbReference type="Proteomes" id="UP001558652"/>
    </source>
</evidence>
<protein>
    <submittedName>
        <fullName evidence="1">Uncharacterized protein</fullName>
    </submittedName>
</protein>
<keyword evidence="2" id="KW-1185">Reference proteome</keyword>
<accession>A0ABD0XZ38</accession>
<reference evidence="1 2" key="1">
    <citation type="submission" date="2024-07" db="EMBL/GenBank/DDBJ databases">
        <title>Chromosome-level genome assembly of the water stick insect Ranatra chinensis (Heteroptera: Nepidae).</title>
        <authorList>
            <person name="Liu X."/>
        </authorList>
    </citation>
    <scope>NUCLEOTIDE SEQUENCE [LARGE SCALE GENOMIC DNA]</scope>
    <source>
        <strain evidence="1">Cailab_2021Rc</strain>
        <tissue evidence="1">Muscle</tissue>
    </source>
</reference>
<name>A0ABD0XZ38_9HEMI</name>
<organism evidence="1 2">
    <name type="scientific">Ranatra chinensis</name>
    <dbReference type="NCBI Taxonomy" id="642074"/>
    <lineage>
        <taxon>Eukaryota</taxon>
        <taxon>Metazoa</taxon>
        <taxon>Ecdysozoa</taxon>
        <taxon>Arthropoda</taxon>
        <taxon>Hexapoda</taxon>
        <taxon>Insecta</taxon>
        <taxon>Pterygota</taxon>
        <taxon>Neoptera</taxon>
        <taxon>Paraneoptera</taxon>
        <taxon>Hemiptera</taxon>
        <taxon>Heteroptera</taxon>
        <taxon>Panheteroptera</taxon>
        <taxon>Nepomorpha</taxon>
        <taxon>Nepidae</taxon>
        <taxon>Ranatrinae</taxon>
        <taxon>Ranatra</taxon>
    </lineage>
</organism>
<evidence type="ECO:0000313" key="1">
    <source>
        <dbReference type="EMBL" id="KAL1116496.1"/>
    </source>
</evidence>
<dbReference type="AlphaFoldDB" id="A0ABD0XZ38"/>
<dbReference type="Proteomes" id="UP001558652">
    <property type="component" value="Unassembled WGS sequence"/>
</dbReference>